<dbReference type="KEGG" id="asha:G8E00_01140"/>
<organism evidence="1 2">
    <name type="scientific">Acinetobacter shaoyimingii</name>
    <dbReference type="NCBI Taxonomy" id="2715164"/>
    <lineage>
        <taxon>Bacteria</taxon>
        <taxon>Pseudomonadati</taxon>
        <taxon>Pseudomonadota</taxon>
        <taxon>Gammaproteobacteria</taxon>
        <taxon>Moraxellales</taxon>
        <taxon>Moraxellaceae</taxon>
        <taxon>Acinetobacter</taxon>
    </lineage>
</organism>
<dbReference type="AlphaFoldDB" id="A0A6G8RS66"/>
<sequence length="124" mass="14788">MNHETQGTEAIRAMITLRQCWFQHEDIYLNQGCLYCGSAATYLIYFTDRKIQDLMLDFIAQYPCQSRYHFDYLDIDGFDQHYEHFLSQLEKKVIHYSFSQTQTPLSLRFEEVESIFERAFAVAC</sequence>
<evidence type="ECO:0000313" key="2">
    <source>
        <dbReference type="Proteomes" id="UP000502297"/>
    </source>
</evidence>
<reference evidence="1 2" key="1">
    <citation type="submission" date="2020-03" db="EMBL/GenBank/DDBJ databases">
        <authorList>
            <person name="Zhu W."/>
        </authorList>
    </citation>
    <scope>NUCLEOTIDE SEQUENCE [LARGE SCALE GENOMIC DNA]</scope>
    <source>
        <strain evidence="1 2">323-1</strain>
    </source>
</reference>
<keyword evidence="2" id="KW-1185">Reference proteome</keyword>
<gene>
    <name evidence="1" type="ORF">G8E00_01140</name>
</gene>
<dbReference type="RefSeq" id="WP_166008785.1">
    <property type="nucleotide sequence ID" value="NZ_CP049801.1"/>
</dbReference>
<accession>A0A6G8RS66</accession>
<proteinExistence type="predicted"/>
<evidence type="ECO:0000313" key="1">
    <source>
        <dbReference type="EMBL" id="QIO04660.1"/>
    </source>
</evidence>
<name>A0A6G8RS66_9GAMM</name>
<protein>
    <submittedName>
        <fullName evidence="1">Uncharacterized protein</fullName>
    </submittedName>
</protein>
<dbReference type="Proteomes" id="UP000502297">
    <property type="component" value="Chromosome"/>
</dbReference>
<dbReference type="EMBL" id="CP049801">
    <property type="protein sequence ID" value="QIO04660.1"/>
    <property type="molecule type" value="Genomic_DNA"/>
</dbReference>